<dbReference type="Proteomes" id="UP001162233">
    <property type="component" value="Segment"/>
</dbReference>
<reference evidence="1" key="1">
    <citation type="journal article" date="2019" name="Viruses">
        <title>A Novel Alphabaculovirus from the Soybean Looper, Chrysodeixis includens, that Produces Tetrahedral Occlusion Bodies and Encodes Two Copies of he65.</title>
        <authorList>
            <person name="Harrison R.L."/>
            <person name="Rowley D.L."/>
            <person name="Popham H.J.R."/>
        </authorList>
    </citation>
    <scope>NUCLEOTIDE SEQUENCE</scope>
    <source>
        <strain evidence="1">ChinNPV-1</strain>
    </source>
</reference>
<dbReference type="EMBL" id="MK746083">
    <property type="protein sequence ID" value="QED40624.1"/>
    <property type="molecule type" value="Genomic_DNA"/>
</dbReference>
<sequence length="579" mass="68622">MSLSGLCNKKTFEKFAKINSIGNYWINRIVFSYLCCGKVYRVESKNATKVILTLPYCECKLKKFYIEHIITNSRGYSNKRLKYRRINDQLYYVVSSIHNNSDNLKAAEYALLCSEPAEVIDAQEIKRRFDFVSKQWTSGRNHLPRFDVQNFSYFVSKDNKHKIVSHVDFCRVPSRSLEDASRLELIRLYEFYRPSRTVISEDLFSKELSVDELLKHKYQVNLRRKLFFGIYGTMYRYIIGSTYYGFREMLYFMNVITNPSIQYYEKHVFEPIYSKYSSNEDVNLWALYDGEDINEPSLLEEINDLQFNTSYDMFVKNIMSHISYFVDKSSFTYYCNKNLDCCLKNNSGDNFDKNVNKWPTVLLSDAIKDYASKHNDTLSITIKSIHGYSYVYDIKNVSKYTELWKFVDLLNVYAPGKLKCITNELGVIEKTNYERVPWKKFWTHDCMEQFQNRYMNPFTKFVNNLIKSKKPNSDYAVYDMFCDCFNSYLKEYESNHVHNVDSKLLYTQESNMYTMHSIKHNTTVIWPGDENILQSETDVCAIKIASCWLEKMYRPESNFVVKNLNEHFNDLCEVQNNTL</sequence>
<proteinExistence type="predicted"/>
<evidence type="ECO:0000313" key="2">
    <source>
        <dbReference type="Proteomes" id="UP001162233"/>
    </source>
</evidence>
<evidence type="ECO:0000313" key="1">
    <source>
        <dbReference type="EMBL" id="QED40624.1"/>
    </source>
</evidence>
<organism evidence="1 2">
    <name type="scientific">Chrysodeixis includens nucleopolyhedrovirus</name>
    <dbReference type="NCBI Taxonomy" id="1207438"/>
    <lineage>
        <taxon>Viruses</taxon>
        <taxon>Viruses incertae sedis</taxon>
        <taxon>Naldaviricetes</taxon>
        <taxon>Lefavirales</taxon>
        <taxon>Baculoviridae</taxon>
        <taxon>Alphabaculovirus</taxon>
        <taxon>Alphabaculovirus chrincludentis</taxon>
        <taxon>Alphabaculovirus alterchrincludentis</taxon>
    </lineage>
</organism>
<dbReference type="RefSeq" id="YP_010802540.1">
    <property type="nucleotide sequence ID" value="NC_077025.1"/>
</dbReference>
<dbReference type="KEGG" id="vg:80541310"/>
<name>A0A5B8YUZ9_9ABAC</name>
<dbReference type="GeneID" id="80541310"/>
<protein>
    <submittedName>
        <fullName evidence="1">Uncharacterized protein</fullName>
    </submittedName>
</protein>
<keyword evidence="2" id="KW-1185">Reference proteome</keyword>
<accession>A0A5B8YUZ9</accession>